<accession>A0ABW4XQV6</accession>
<evidence type="ECO:0000259" key="1">
    <source>
        <dbReference type="PROSITE" id="PS51186"/>
    </source>
</evidence>
<name>A0ABW4XQV6_9GAMM</name>
<protein>
    <submittedName>
        <fullName evidence="2">GNAT family N-acetyltransferase</fullName>
    </submittedName>
</protein>
<dbReference type="SUPFAM" id="SSF55729">
    <property type="entry name" value="Acyl-CoA N-acyltransferases (Nat)"/>
    <property type="match status" value="1"/>
</dbReference>
<dbReference type="CDD" id="cd04301">
    <property type="entry name" value="NAT_SF"/>
    <property type="match status" value="1"/>
</dbReference>
<dbReference type="EMBL" id="JBHUHT010000030">
    <property type="protein sequence ID" value="MFD2097926.1"/>
    <property type="molecule type" value="Genomic_DNA"/>
</dbReference>
<evidence type="ECO:0000313" key="3">
    <source>
        <dbReference type="Proteomes" id="UP001597380"/>
    </source>
</evidence>
<comment type="caution">
    <text evidence="2">The sequence shown here is derived from an EMBL/GenBank/DDBJ whole genome shotgun (WGS) entry which is preliminary data.</text>
</comment>
<organism evidence="2 3">
    <name type="scientific">Corallincola platygyrae</name>
    <dbReference type="NCBI Taxonomy" id="1193278"/>
    <lineage>
        <taxon>Bacteria</taxon>
        <taxon>Pseudomonadati</taxon>
        <taxon>Pseudomonadota</taxon>
        <taxon>Gammaproteobacteria</taxon>
        <taxon>Alteromonadales</taxon>
        <taxon>Psychromonadaceae</taxon>
        <taxon>Corallincola</taxon>
    </lineage>
</organism>
<dbReference type="Gene3D" id="3.40.630.30">
    <property type="match status" value="1"/>
</dbReference>
<reference evidence="3" key="1">
    <citation type="journal article" date="2019" name="Int. J. Syst. Evol. Microbiol.">
        <title>The Global Catalogue of Microorganisms (GCM) 10K type strain sequencing project: providing services to taxonomists for standard genome sequencing and annotation.</title>
        <authorList>
            <consortium name="The Broad Institute Genomics Platform"/>
            <consortium name="The Broad Institute Genome Sequencing Center for Infectious Disease"/>
            <person name="Wu L."/>
            <person name="Ma J."/>
        </authorList>
    </citation>
    <scope>NUCLEOTIDE SEQUENCE [LARGE SCALE GENOMIC DNA]</scope>
    <source>
        <strain evidence="3">CGMCC 1.10992</strain>
    </source>
</reference>
<dbReference type="InterPro" id="IPR000182">
    <property type="entry name" value="GNAT_dom"/>
</dbReference>
<sequence>MEVRLVTGGEALEEAAAILSHLRTQFTFGALLHQVKKQIEQGYQLACVYDGNKMVAVGGFIMGLKLAWGKHIYVDDVIVLPEERSKGAGKVLIDWLKQHARAEGCDQLHLDSGVQRFDAHRFYLREGLNIASHHLSNTNIQDGSY</sequence>
<dbReference type="InterPro" id="IPR016181">
    <property type="entry name" value="Acyl_CoA_acyltransferase"/>
</dbReference>
<dbReference type="Pfam" id="PF00583">
    <property type="entry name" value="Acetyltransf_1"/>
    <property type="match status" value="1"/>
</dbReference>
<dbReference type="Proteomes" id="UP001597380">
    <property type="component" value="Unassembled WGS sequence"/>
</dbReference>
<feature type="domain" description="N-acetyltransferase" evidence="1">
    <location>
        <begin position="1"/>
        <end position="145"/>
    </location>
</feature>
<dbReference type="PROSITE" id="PS51186">
    <property type="entry name" value="GNAT"/>
    <property type="match status" value="1"/>
</dbReference>
<evidence type="ECO:0000313" key="2">
    <source>
        <dbReference type="EMBL" id="MFD2097926.1"/>
    </source>
</evidence>
<proteinExistence type="predicted"/>
<keyword evidence="3" id="KW-1185">Reference proteome</keyword>
<gene>
    <name evidence="2" type="ORF">ACFSJ3_18210</name>
</gene>
<dbReference type="RefSeq" id="WP_345340065.1">
    <property type="nucleotide sequence ID" value="NZ_BAABLI010000013.1"/>
</dbReference>